<evidence type="ECO:0008006" key="2">
    <source>
        <dbReference type="Google" id="ProtNLM"/>
    </source>
</evidence>
<sequence length="300" mass="32139">MNTRKLFTLGLVVVMPALVSGCFLTLGDLEKIFPVKIGPASISNIKIDPATLPGGVTQTVTVSFVYNHEDGDLGLKAKVIVKLSGATVTEQSVELNKTSDTVRVPITVSTPNTETNLSLEVVVVIGDQMSASLPATIHVAADDDRDGVSNRDDACPNEAGGLANMGCPVPPANTPECIWFVDGWTPPIKQVRFVRVGRQIFAMVNEPDENIDTDTPDVVFAWVMVPHTNDLEIFRLTEIGGTNTGIFAGLGPLLVQRLTPAVQNDGELSVWDGDTMLLFYGDVNNFSQQCMAQARVGLGD</sequence>
<name>H5SFC0_9BACT</name>
<gene>
    <name evidence="1" type="ORF">HGMM_F21A08C39</name>
</gene>
<proteinExistence type="predicted"/>
<protein>
    <recommendedName>
        <fullName evidence="2">Lipoprotein</fullName>
    </recommendedName>
</protein>
<dbReference type="AlphaFoldDB" id="H5SFC0"/>
<organism evidence="1">
    <name type="scientific">uncultured Acetothermia bacterium</name>
    <dbReference type="NCBI Taxonomy" id="236499"/>
    <lineage>
        <taxon>Bacteria</taxon>
        <taxon>Candidatus Bipolaricaulota</taxon>
        <taxon>environmental samples</taxon>
    </lineage>
</organism>
<dbReference type="EMBL" id="AP011701">
    <property type="protein sequence ID" value="BAL54856.1"/>
    <property type="molecule type" value="Genomic_DNA"/>
</dbReference>
<dbReference type="PROSITE" id="PS51257">
    <property type="entry name" value="PROKAR_LIPOPROTEIN"/>
    <property type="match status" value="1"/>
</dbReference>
<reference evidence="1" key="2">
    <citation type="journal article" date="2012" name="PLoS ONE">
        <title>A Deeply Branching Thermophilic Bacterium with an Ancient Acetyl-CoA Pathway Dominates a Subsurface Ecosystem.</title>
        <authorList>
            <person name="Takami H."/>
            <person name="Noguchi H."/>
            <person name="Takaki Y."/>
            <person name="Uchiyama I."/>
            <person name="Toyoda A."/>
            <person name="Nishi S."/>
            <person name="Chee G.-J."/>
            <person name="Arai W."/>
            <person name="Nunoura T."/>
            <person name="Itoh T."/>
            <person name="Hattori M."/>
            <person name="Takai K."/>
        </authorList>
    </citation>
    <scope>NUCLEOTIDE SEQUENCE</scope>
</reference>
<reference evidence="1" key="1">
    <citation type="journal article" date="2005" name="Environ. Microbiol.">
        <title>Genetic and functional properties of uncultivated thermophilic crenarchaeotes from a subsurface gold mine as revealed by analysis of genome fragments.</title>
        <authorList>
            <person name="Nunoura T."/>
            <person name="Hirayama H."/>
            <person name="Takami H."/>
            <person name="Oida H."/>
            <person name="Nishi S."/>
            <person name="Shimamura S."/>
            <person name="Suzuki Y."/>
            <person name="Inagaki F."/>
            <person name="Takai K."/>
            <person name="Nealson K.H."/>
            <person name="Horikoshi K."/>
        </authorList>
    </citation>
    <scope>NUCLEOTIDE SEQUENCE</scope>
</reference>
<accession>H5SFC0</accession>
<evidence type="ECO:0000313" key="1">
    <source>
        <dbReference type="EMBL" id="BAL54856.1"/>
    </source>
</evidence>